<organism evidence="1 2">
    <name type="scientific">Aquicoccus porphyridii</name>
    <dbReference type="NCBI Taxonomy" id="1852029"/>
    <lineage>
        <taxon>Bacteria</taxon>
        <taxon>Pseudomonadati</taxon>
        <taxon>Pseudomonadota</taxon>
        <taxon>Alphaproteobacteria</taxon>
        <taxon>Rhodobacterales</taxon>
        <taxon>Paracoccaceae</taxon>
        <taxon>Aquicoccus</taxon>
    </lineage>
</organism>
<reference evidence="1 2" key="1">
    <citation type="submission" date="2019-07" db="EMBL/GenBank/DDBJ databases">
        <title>Aquicoccus porphyridii gen. nov., sp. nov., isolated from a small marine red alga, Porphyridium marinum.</title>
        <authorList>
            <person name="Liu L."/>
        </authorList>
    </citation>
    <scope>NUCLEOTIDE SEQUENCE [LARGE SCALE GENOMIC DNA]</scope>
    <source>
        <strain evidence="1 2">L1 8-17</strain>
    </source>
</reference>
<dbReference type="RefSeq" id="WP_111364025.1">
    <property type="nucleotide sequence ID" value="NZ_JASHJG010000083.1"/>
</dbReference>
<dbReference type="Proteomes" id="UP000325291">
    <property type="component" value="Unassembled WGS sequence"/>
</dbReference>
<evidence type="ECO:0000313" key="2">
    <source>
        <dbReference type="Proteomes" id="UP000325291"/>
    </source>
</evidence>
<proteinExistence type="predicted"/>
<protein>
    <submittedName>
        <fullName evidence="1">VWA domain-containing protein</fullName>
    </submittedName>
</protein>
<dbReference type="InterPro" id="IPR008912">
    <property type="entry name" value="Uncharacterised_CoxE"/>
</dbReference>
<comment type="caution">
    <text evidence="1">The sequence shown here is derived from an EMBL/GenBank/DDBJ whole genome shotgun (WGS) entry which is preliminary data.</text>
</comment>
<dbReference type="EMBL" id="VINQ01000002">
    <property type="protein sequence ID" value="KAA0920128.1"/>
    <property type="molecule type" value="Genomic_DNA"/>
</dbReference>
<dbReference type="PANTHER" id="PTHR39338:SF7">
    <property type="entry name" value="BLL6692 PROTEIN"/>
    <property type="match status" value="1"/>
</dbReference>
<dbReference type="Pfam" id="PF05762">
    <property type="entry name" value="VWA_CoxE"/>
    <property type="match status" value="1"/>
</dbReference>
<gene>
    <name evidence="1" type="ORF">FLO80_03120</name>
</gene>
<accession>A0A5A9ZS57</accession>
<evidence type="ECO:0000313" key="1">
    <source>
        <dbReference type="EMBL" id="KAA0920128.1"/>
    </source>
</evidence>
<keyword evidence="2" id="KW-1185">Reference proteome</keyword>
<sequence>MFLPFFDALRKHGVPVSLREHLTFLEAMGQGLVTYDIDGFYYLARSTLVKDERNLDKFDRAFATAFKGIEEISLSDVLEAVDIPGDWLEKMAEKHLSPEEMEEIKSLGGFDQLMETLKKRLEEQTDRHQGGSKWIGTAGTSPFGAYGYNPEGVRIGQKESRHQRAVKVWDKREFRNLADDVELGTRNIKVALKRLRRWARDGAEDELDLDGTIRATAEHGYLDVKTRPERRNAVKVLLFLDVGGSMDPHIKMVEELFSAAKTEFKHLEYYYFHNCLYEGVWRDNRRRWDAQTPTWDVLHTYGPDYKCIFVGDASMSPYEIAYPGGANEHWNAESGQLWLQRAREQWPEHLWINPVPEKYWGYTHSIGMIREIFEHRMVPMTLKGIEEGMKELSR</sequence>
<dbReference type="AlphaFoldDB" id="A0A5A9ZS57"/>
<name>A0A5A9ZS57_9RHOB</name>
<dbReference type="PANTHER" id="PTHR39338">
    <property type="entry name" value="BLL5662 PROTEIN-RELATED"/>
    <property type="match status" value="1"/>
</dbReference>